<feature type="compositionally biased region" description="Polar residues" evidence="1">
    <location>
        <begin position="174"/>
        <end position="211"/>
    </location>
</feature>
<dbReference type="VEuPathDB" id="TriTrypDB:TM35_000103070"/>
<accession>A0A1X0P0K7</accession>
<evidence type="ECO:0000256" key="1">
    <source>
        <dbReference type="SAM" id="MobiDB-lite"/>
    </source>
</evidence>
<organism evidence="2 3">
    <name type="scientific">Trypanosoma theileri</name>
    <dbReference type="NCBI Taxonomy" id="67003"/>
    <lineage>
        <taxon>Eukaryota</taxon>
        <taxon>Discoba</taxon>
        <taxon>Euglenozoa</taxon>
        <taxon>Kinetoplastea</taxon>
        <taxon>Metakinetoplastina</taxon>
        <taxon>Trypanosomatida</taxon>
        <taxon>Trypanosomatidae</taxon>
        <taxon>Trypanosoma</taxon>
    </lineage>
</organism>
<feature type="compositionally biased region" description="Polar residues" evidence="1">
    <location>
        <begin position="50"/>
        <end position="71"/>
    </location>
</feature>
<dbReference type="EMBL" id="NBCO01000010">
    <property type="protein sequence ID" value="ORC90039.1"/>
    <property type="molecule type" value="Genomic_DNA"/>
</dbReference>
<keyword evidence="3" id="KW-1185">Reference proteome</keyword>
<dbReference type="GeneID" id="39984578"/>
<feature type="compositionally biased region" description="Basic and acidic residues" evidence="1">
    <location>
        <begin position="157"/>
        <end position="173"/>
    </location>
</feature>
<proteinExistence type="predicted"/>
<feature type="region of interest" description="Disordered" evidence="1">
    <location>
        <begin position="42"/>
        <end position="248"/>
    </location>
</feature>
<gene>
    <name evidence="2" type="ORF">TM35_000103070</name>
</gene>
<feature type="compositionally biased region" description="Polar residues" evidence="1">
    <location>
        <begin position="128"/>
        <end position="156"/>
    </location>
</feature>
<reference evidence="2 3" key="1">
    <citation type="submission" date="2017-03" db="EMBL/GenBank/DDBJ databases">
        <title>An alternative strategy for trypanosome survival in the mammalian bloodstream revealed through genome and transcriptome analysis of the ubiquitous bovine parasite Trypanosoma (Megatrypanum) theileri.</title>
        <authorList>
            <person name="Kelly S."/>
            <person name="Ivens A."/>
            <person name="Mott A."/>
            <person name="O'Neill E."/>
            <person name="Emms D."/>
            <person name="Macleod O."/>
            <person name="Voorheis P."/>
            <person name="Matthews J."/>
            <person name="Matthews K."/>
            <person name="Carrington M."/>
        </authorList>
    </citation>
    <scope>NUCLEOTIDE SEQUENCE [LARGE SCALE GENOMIC DNA]</scope>
    <source>
        <strain evidence="2">Edinburgh</strain>
    </source>
</reference>
<dbReference type="AlphaFoldDB" id="A0A1X0P0K7"/>
<dbReference type="Proteomes" id="UP000192257">
    <property type="component" value="Unassembled WGS sequence"/>
</dbReference>
<protein>
    <submittedName>
        <fullName evidence="2">Uncharacterized protein</fullName>
    </submittedName>
</protein>
<dbReference type="RefSeq" id="XP_028884105.1">
    <property type="nucleotide sequence ID" value="XM_029024798.1"/>
</dbReference>
<comment type="caution">
    <text evidence="2">The sequence shown here is derived from an EMBL/GenBank/DDBJ whole genome shotgun (WGS) entry which is preliminary data.</text>
</comment>
<feature type="compositionally biased region" description="Low complexity" evidence="1">
    <location>
        <begin position="232"/>
        <end position="245"/>
    </location>
</feature>
<feature type="non-terminal residue" evidence="2">
    <location>
        <position position="1"/>
    </location>
</feature>
<feature type="compositionally biased region" description="Low complexity" evidence="1">
    <location>
        <begin position="89"/>
        <end position="104"/>
    </location>
</feature>
<name>A0A1X0P0K7_9TRYP</name>
<sequence>PKAVMASESDLSQWKDDKPIFTSPAKWKNKSSALYTTWDWVPSNGYPVMPSSNGGEHNQISGSPLTTVKTSNDGEGHDVSQSEPQLSAPEIQPQQEEVVLPVLEENSKADSLASPKSQHQGDKAAESGLSSGVSGSPNKENSSVETQSPLITTTRTHSPEGDHSTRSSPKGESDNATGNINNNDVLISQHPSAETESTTPGDHNTSQNSSHAALDTNIKEGSQETNSTIPASTTNTVSEATTTTSIPSVPNSEIKTIASTVQNKPIVDSSVSPVWIRTAAPLLIVAVLVSVTVY</sequence>
<evidence type="ECO:0000313" key="2">
    <source>
        <dbReference type="EMBL" id="ORC90039.1"/>
    </source>
</evidence>
<evidence type="ECO:0000313" key="3">
    <source>
        <dbReference type="Proteomes" id="UP000192257"/>
    </source>
</evidence>